<evidence type="ECO:0000313" key="3">
    <source>
        <dbReference type="EMBL" id="MBQ0929823.1"/>
    </source>
</evidence>
<gene>
    <name evidence="3" type="ORF">KAK03_04925</name>
</gene>
<evidence type="ECO:0000313" key="4">
    <source>
        <dbReference type="Proteomes" id="UP000676246"/>
    </source>
</evidence>
<accession>A0A941BFV5</accession>
<evidence type="ECO:0000259" key="2">
    <source>
        <dbReference type="Pfam" id="PF12158"/>
    </source>
</evidence>
<comment type="caution">
    <text evidence="3">The sequence shown here is derived from an EMBL/GenBank/DDBJ whole genome shotgun (WGS) entry which is preliminary data.</text>
</comment>
<keyword evidence="1" id="KW-1133">Transmembrane helix</keyword>
<dbReference type="InterPro" id="IPR021994">
    <property type="entry name" value="DUF3592"/>
</dbReference>
<organism evidence="3 4">
    <name type="scientific">Ideonella alba</name>
    <dbReference type="NCBI Taxonomy" id="2824118"/>
    <lineage>
        <taxon>Bacteria</taxon>
        <taxon>Pseudomonadati</taxon>
        <taxon>Pseudomonadota</taxon>
        <taxon>Betaproteobacteria</taxon>
        <taxon>Burkholderiales</taxon>
        <taxon>Sphaerotilaceae</taxon>
        <taxon>Ideonella</taxon>
    </lineage>
</organism>
<name>A0A941BFV5_9BURK</name>
<feature type="transmembrane region" description="Helical" evidence="1">
    <location>
        <begin position="205"/>
        <end position="224"/>
    </location>
</feature>
<keyword evidence="1" id="KW-0812">Transmembrane</keyword>
<feature type="transmembrane region" description="Helical" evidence="1">
    <location>
        <begin position="178"/>
        <end position="199"/>
    </location>
</feature>
<evidence type="ECO:0000256" key="1">
    <source>
        <dbReference type="SAM" id="Phobius"/>
    </source>
</evidence>
<protein>
    <submittedName>
        <fullName evidence="3">DUF3592 domain-containing protein</fullName>
    </submittedName>
</protein>
<feature type="domain" description="DUF3592" evidence="2">
    <location>
        <begin position="59"/>
        <end position="139"/>
    </location>
</feature>
<proteinExistence type="predicted"/>
<keyword evidence="1" id="KW-0472">Membrane</keyword>
<reference evidence="3 4" key="1">
    <citation type="submission" date="2021-04" db="EMBL/GenBank/DDBJ databases">
        <title>The genome sequence of Ideonella sp. 3Y2.</title>
        <authorList>
            <person name="Liu Y."/>
        </authorList>
    </citation>
    <scope>NUCLEOTIDE SEQUENCE [LARGE SCALE GENOMIC DNA]</scope>
    <source>
        <strain evidence="3 4">3Y2</strain>
    </source>
</reference>
<dbReference type="AlphaFoldDB" id="A0A941BFV5"/>
<dbReference type="EMBL" id="JAGQDD010000002">
    <property type="protein sequence ID" value="MBQ0929823.1"/>
    <property type="molecule type" value="Genomic_DNA"/>
</dbReference>
<dbReference type="RefSeq" id="WP_210852067.1">
    <property type="nucleotide sequence ID" value="NZ_JAGQDD010000002.1"/>
</dbReference>
<dbReference type="Proteomes" id="UP000676246">
    <property type="component" value="Unassembled WGS sequence"/>
</dbReference>
<feature type="transmembrane region" description="Helical" evidence="1">
    <location>
        <begin position="12"/>
        <end position="35"/>
    </location>
</feature>
<dbReference type="Pfam" id="PF12158">
    <property type="entry name" value="DUF3592"/>
    <property type="match status" value="1"/>
</dbReference>
<feature type="transmembrane region" description="Helical" evidence="1">
    <location>
        <begin position="144"/>
        <end position="166"/>
    </location>
</feature>
<sequence length="233" mass="25939">MQPLAPDTPERRVFTAALFAAWALAMCVVGVALGLRPVVSTLWTAWQTRHWIPVEVTVIEQAMPDPDDPPLPLATYRYSVDGRSYVADRIGVAPLAYDGFDRWHADWTQRLQRAQQDGFTLPGWADPRAPHRAVLDRQLRIKPLLWRGVIALVLLSLAGMAYRALGPAWRGDDWTRQRGVWGFAGLWIGITAPMAGFWFLQDPGLPGLAFALVFWGGAFVLILGSRHGRVHPG</sequence>
<keyword evidence="4" id="KW-1185">Reference proteome</keyword>